<feature type="region of interest" description="Disordered" evidence="1">
    <location>
        <begin position="232"/>
        <end position="257"/>
    </location>
</feature>
<protein>
    <recommendedName>
        <fullName evidence="2">Transcription regulator Rua1 C-terminal domain-containing protein</fullName>
    </recommendedName>
</protein>
<dbReference type="InterPro" id="IPR028012">
    <property type="entry name" value="Rua1_C"/>
</dbReference>
<feature type="region of interest" description="Disordered" evidence="1">
    <location>
        <begin position="1"/>
        <end position="21"/>
    </location>
</feature>
<keyword evidence="4" id="KW-1185">Reference proteome</keyword>
<dbReference type="EMBL" id="JARJCW010000003">
    <property type="protein sequence ID" value="KAJ7227261.1"/>
    <property type="molecule type" value="Genomic_DNA"/>
</dbReference>
<dbReference type="PANTHER" id="PTHR28125:SF2">
    <property type="entry name" value="MEIOTIC EXPRESSION UP-REGULATED PROTEIN 26"/>
    <property type="match status" value="1"/>
</dbReference>
<feature type="domain" description="Transcription regulator Rua1 C-terminal" evidence="2">
    <location>
        <begin position="385"/>
        <end position="511"/>
    </location>
</feature>
<accession>A0AAD6YRT1</accession>
<proteinExistence type="predicted"/>
<name>A0AAD6YRT1_9AGAR</name>
<reference evidence="3" key="1">
    <citation type="submission" date="2023-03" db="EMBL/GenBank/DDBJ databases">
        <title>Massive genome expansion in bonnet fungi (Mycena s.s.) driven by repeated elements and novel gene families across ecological guilds.</title>
        <authorList>
            <consortium name="Lawrence Berkeley National Laboratory"/>
            <person name="Harder C.B."/>
            <person name="Miyauchi S."/>
            <person name="Viragh M."/>
            <person name="Kuo A."/>
            <person name="Thoen E."/>
            <person name="Andreopoulos B."/>
            <person name="Lu D."/>
            <person name="Skrede I."/>
            <person name="Drula E."/>
            <person name="Henrissat B."/>
            <person name="Morin E."/>
            <person name="Kohler A."/>
            <person name="Barry K."/>
            <person name="LaButti K."/>
            <person name="Morin E."/>
            <person name="Salamov A."/>
            <person name="Lipzen A."/>
            <person name="Mereny Z."/>
            <person name="Hegedus B."/>
            <person name="Baldrian P."/>
            <person name="Stursova M."/>
            <person name="Weitz H."/>
            <person name="Taylor A."/>
            <person name="Grigoriev I.V."/>
            <person name="Nagy L.G."/>
            <person name="Martin F."/>
            <person name="Kauserud H."/>
        </authorList>
    </citation>
    <scope>NUCLEOTIDE SEQUENCE</scope>
    <source>
        <strain evidence="3">9144</strain>
    </source>
</reference>
<organism evidence="3 4">
    <name type="scientific">Mycena pura</name>
    <dbReference type="NCBI Taxonomy" id="153505"/>
    <lineage>
        <taxon>Eukaryota</taxon>
        <taxon>Fungi</taxon>
        <taxon>Dikarya</taxon>
        <taxon>Basidiomycota</taxon>
        <taxon>Agaricomycotina</taxon>
        <taxon>Agaricomycetes</taxon>
        <taxon>Agaricomycetidae</taxon>
        <taxon>Agaricales</taxon>
        <taxon>Marasmiineae</taxon>
        <taxon>Mycenaceae</taxon>
        <taxon>Mycena</taxon>
    </lineage>
</organism>
<dbReference type="Proteomes" id="UP001219525">
    <property type="component" value="Unassembled WGS sequence"/>
</dbReference>
<sequence length="539" mass="59717">MEPQTQLPASSSPGVSPFSSQLSSTGDFDSFVSTLQPATFRSLFNPPSDHSLAFKPSCNPNIFLADLSPSTDDVTCLPTDFVFSPDHSVTPLGKNFDLSDDWVVSESYISPVIRASHTQFRRLSSPPMSFMDRLQVQQLSFPLGAVPNARSPPLLLSPLRLASSKENIPGAQHRFRLPVHDYSLLTLPSPTSSSESVSGRGNARTEFKPLLSKRLITPQRLANTPLLLSPLTPLTPSPHKSESLVSNPVPPNPPDSVAKLKKRRLSVSESPTFRAKRARHNLYEADRSSTNTPVTVCSLPLAESPPCRPPIFGTRVFPSTNFLMSPDFPLFYRRFPASSYFEVAGSGFVLKHLGVDCTDKSSSSPYVLFNMQPPGVHVQYKAPRDAFDLYSPRFVKGKGADKVGLCPVCVESPHRGGEGKKVWLSLKFSAFKCYHMQYYHGISASTGRPLSPPIDFRVVARPDPKKIERAEVQQGKCHKCLQWVIIQTIKNVEVKARVPELFWWKHAVACHFGAVLEGERGAFEEDEVYRVLKEMTEVP</sequence>
<evidence type="ECO:0000313" key="4">
    <source>
        <dbReference type="Proteomes" id="UP001219525"/>
    </source>
</evidence>
<evidence type="ECO:0000313" key="3">
    <source>
        <dbReference type="EMBL" id="KAJ7227261.1"/>
    </source>
</evidence>
<evidence type="ECO:0000256" key="1">
    <source>
        <dbReference type="SAM" id="MobiDB-lite"/>
    </source>
</evidence>
<gene>
    <name evidence="3" type="ORF">GGX14DRAFT_629086</name>
</gene>
<evidence type="ECO:0000259" key="2">
    <source>
        <dbReference type="Pfam" id="PF14616"/>
    </source>
</evidence>
<dbReference type="Pfam" id="PF14616">
    <property type="entry name" value="Rua1_C"/>
    <property type="match status" value="1"/>
</dbReference>
<dbReference type="AlphaFoldDB" id="A0AAD6YRT1"/>
<comment type="caution">
    <text evidence="3">The sequence shown here is derived from an EMBL/GenBank/DDBJ whole genome shotgun (WGS) entry which is preliminary data.</text>
</comment>
<dbReference type="PANTHER" id="PTHR28125">
    <property type="entry name" value="MEIOTIC EXPRESSION UP-REGULATED PROTEIN 26"/>
    <property type="match status" value="1"/>
</dbReference>
<feature type="compositionally biased region" description="Low complexity" evidence="1">
    <location>
        <begin position="8"/>
        <end position="21"/>
    </location>
</feature>